<protein>
    <submittedName>
        <fullName evidence="2">Amidase</fullName>
    </submittedName>
</protein>
<dbReference type="AlphaFoldDB" id="A0A5N5V9Q3"/>
<sequence>MGIMRVDQALDQGTALARCEEALQRARDPEVRSALIVTTDARAQREARRSDERRLQGRRRSELDGVPITFKDVFEVAGTVTTAGSRARSAHPPAGRDSFLVRRAQQSGLVTVGKTNMSELAFSGLGVNRIFGTPVNPNDAALVPGGSSSGAAVAVAAGVAPLAVGTDTSGSVRVPAAFCGCVGFRASRHRYGPHDFAPLSPTLDSVGLLAATLDDIVALDRVLAVHRPPVPAPTGVLRAVVPAGEWIDDCTPGVRHAFERALAALGGHVRIDIVRLTTLDRAQRLMDRFGTIVGAEAYARYGRLLASSAALEPATRRRLAANVGTGRTIGAVRSAMLPLRRQLRLELAGAVLLCPTVRHEPPRIDDLLASPARYDACNASTLRTTMVLSYLGMCGVSLPLRGRNGRPTVGLLASLPEHEDDRLLGAAGVISRVLEAGA</sequence>
<dbReference type="InterPro" id="IPR036928">
    <property type="entry name" value="AS_sf"/>
</dbReference>
<dbReference type="SUPFAM" id="SSF75304">
    <property type="entry name" value="Amidase signature (AS) enzymes"/>
    <property type="match status" value="1"/>
</dbReference>
<reference evidence="2 3" key="1">
    <citation type="submission" date="2012-10" db="EMBL/GenBank/DDBJ databases">
        <title>The draft sequence of the Mycobacterium pheli genome.</title>
        <authorList>
            <person name="Pettersson B.M.F."/>
            <person name="Das S."/>
            <person name="Dasgupta S."/>
            <person name="Bhattacharya A."/>
            <person name="Kirsebom L.A."/>
        </authorList>
    </citation>
    <scope>NUCLEOTIDE SEQUENCE [LARGE SCALE GENOMIC DNA]</scope>
    <source>
        <strain evidence="2 3">CCUG 21000</strain>
    </source>
</reference>
<proteinExistence type="predicted"/>
<dbReference type="Proteomes" id="UP000325690">
    <property type="component" value="Unassembled WGS sequence"/>
</dbReference>
<dbReference type="Pfam" id="PF01425">
    <property type="entry name" value="Amidase"/>
    <property type="match status" value="1"/>
</dbReference>
<dbReference type="EMBL" id="ANBP01000009">
    <property type="protein sequence ID" value="KAB7757199.1"/>
    <property type="molecule type" value="Genomic_DNA"/>
</dbReference>
<feature type="domain" description="Amidase" evidence="1">
    <location>
        <begin position="22"/>
        <end position="423"/>
    </location>
</feature>
<dbReference type="Gene3D" id="3.90.1300.10">
    <property type="entry name" value="Amidase signature (AS) domain"/>
    <property type="match status" value="1"/>
</dbReference>
<dbReference type="InterPro" id="IPR023631">
    <property type="entry name" value="Amidase_dom"/>
</dbReference>
<dbReference type="RefSeq" id="WP_061480964.1">
    <property type="nucleotide sequence ID" value="NZ_ANBO01000012.1"/>
</dbReference>
<evidence type="ECO:0000313" key="3">
    <source>
        <dbReference type="Proteomes" id="UP000325690"/>
    </source>
</evidence>
<name>A0A5N5V9Q3_MYCPH</name>
<evidence type="ECO:0000259" key="1">
    <source>
        <dbReference type="Pfam" id="PF01425"/>
    </source>
</evidence>
<evidence type="ECO:0000313" key="2">
    <source>
        <dbReference type="EMBL" id="KAB7757199.1"/>
    </source>
</evidence>
<dbReference type="PANTHER" id="PTHR11895:SF176">
    <property type="entry name" value="AMIDASE AMID-RELATED"/>
    <property type="match status" value="1"/>
</dbReference>
<dbReference type="GeneID" id="74300652"/>
<organism evidence="2 3">
    <name type="scientific">Mycolicibacterium phlei DSM 43239 = CCUG 21000</name>
    <dbReference type="NCBI Taxonomy" id="1226750"/>
    <lineage>
        <taxon>Bacteria</taxon>
        <taxon>Bacillati</taxon>
        <taxon>Actinomycetota</taxon>
        <taxon>Actinomycetes</taxon>
        <taxon>Mycobacteriales</taxon>
        <taxon>Mycobacteriaceae</taxon>
        <taxon>Mycolicibacterium</taxon>
    </lineage>
</organism>
<keyword evidence="3" id="KW-1185">Reference proteome</keyword>
<gene>
    <name evidence="2" type="ORF">MPHL21000_08355</name>
</gene>
<comment type="caution">
    <text evidence="2">The sequence shown here is derived from an EMBL/GenBank/DDBJ whole genome shotgun (WGS) entry which is preliminary data.</text>
</comment>
<dbReference type="GO" id="GO:0003824">
    <property type="term" value="F:catalytic activity"/>
    <property type="evidence" value="ECO:0007669"/>
    <property type="project" value="InterPro"/>
</dbReference>
<dbReference type="InterPro" id="IPR000120">
    <property type="entry name" value="Amidase"/>
</dbReference>
<dbReference type="PANTHER" id="PTHR11895">
    <property type="entry name" value="TRANSAMIDASE"/>
    <property type="match status" value="1"/>
</dbReference>
<accession>A0A5N5V9Q3</accession>